<reference evidence="5" key="1">
    <citation type="submission" date="2011-05" db="EMBL/GenBank/DDBJ databases">
        <title>Complete sequence of Desulfotomaculum kuznetsovii DSM 6115.</title>
        <authorList>
            <person name="Lucas S."/>
            <person name="Han J."/>
            <person name="Lapidus A."/>
            <person name="Cheng J.-F."/>
            <person name="Goodwin L."/>
            <person name="Pitluck S."/>
            <person name="Peters L."/>
            <person name="Mikhailova N."/>
            <person name="Lu M."/>
            <person name="Saunders E."/>
            <person name="Han C."/>
            <person name="Tapia R."/>
            <person name="Land M."/>
            <person name="Hauser L."/>
            <person name="Kyrpides N."/>
            <person name="Ivanova N."/>
            <person name="Pagani I."/>
            <person name="Nazina T."/>
            <person name="Ivanova A."/>
            <person name="Parshina S."/>
            <person name="Kuever J."/>
            <person name="Muyzer G."/>
            <person name="Plugge C."/>
            <person name="Stams A."/>
            <person name="Woyke T."/>
        </authorList>
    </citation>
    <scope>NUCLEOTIDE SEQUENCE [LARGE SCALE GENOMIC DNA]</scope>
    <source>
        <strain evidence="5">DSM 6115 / VKM B-1805 / 17</strain>
    </source>
</reference>
<dbReference type="CDD" id="cd10918">
    <property type="entry name" value="CE4_NodB_like_5s_6s"/>
    <property type="match status" value="1"/>
</dbReference>
<proteinExistence type="predicted"/>
<dbReference type="InterPro" id="IPR011330">
    <property type="entry name" value="Glyco_hydro/deAcase_b/a-brl"/>
</dbReference>
<dbReference type="PANTHER" id="PTHR34216:SF3">
    <property type="entry name" value="POLY-BETA-1,6-N-ACETYL-D-GLUCOSAMINE N-DEACETYLASE"/>
    <property type="match status" value="1"/>
</dbReference>
<dbReference type="Gene3D" id="3.20.20.370">
    <property type="entry name" value="Glycoside hydrolase/deacetylase"/>
    <property type="match status" value="1"/>
</dbReference>
<dbReference type="Pfam" id="PF01522">
    <property type="entry name" value="Polysacc_deac_1"/>
    <property type="match status" value="1"/>
</dbReference>
<dbReference type="PANTHER" id="PTHR34216">
    <property type="match status" value="1"/>
</dbReference>
<keyword evidence="2" id="KW-0732">Signal</keyword>
<dbReference type="SUPFAM" id="SSF88713">
    <property type="entry name" value="Glycoside hydrolase/deacetylase"/>
    <property type="match status" value="1"/>
</dbReference>
<organism evidence="4 5">
    <name type="scientific">Desulfofundulus kuznetsovii (strain DSM 6115 / VKM B-1805 / 17)</name>
    <name type="common">Desulfotomaculum kuznetsovii</name>
    <dbReference type="NCBI Taxonomy" id="760568"/>
    <lineage>
        <taxon>Bacteria</taxon>
        <taxon>Bacillati</taxon>
        <taxon>Bacillota</taxon>
        <taxon>Clostridia</taxon>
        <taxon>Eubacteriales</taxon>
        <taxon>Peptococcaceae</taxon>
        <taxon>Desulfofundulus</taxon>
    </lineage>
</organism>
<gene>
    <name evidence="4" type="ordered locus">Desku_3298</name>
</gene>
<dbReference type="GO" id="GO:0005975">
    <property type="term" value="P:carbohydrate metabolic process"/>
    <property type="evidence" value="ECO:0007669"/>
    <property type="project" value="InterPro"/>
</dbReference>
<comment type="subcellular location">
    <subcellularLocation>
        <location evidence="1">Secreted</location>
    </subcellularLocation>
</comment>
<name>A0AAU8PCT3_DESK7</name>
<dbReference type="AlphaFoldDB" id="A0AAU8PCT3"/>
<dbReference type="GO" id="GO:0016810">
    <property type="term" value="F:hydrolase activity, acting on carbon-nitrogen (but not peptide) bonds"/>
    <property type="evidence" value="ECO:0007669"/>
    <property type="project" value="InterPro"/>
</dbReference>
<evidence type="ECO:0000256" key="2">
    <source>
        <dbReference type="ARBA" id="ARBA00022729"/>
    </source>
</evidence>
<evidence type="ECO:0000313" key="5">
    <source>
        <dbReference type="Proteomes" id="UP000009229"/>
    </source>
</evidence>
<protein>
    <submittedName>
        <fullName evidence="4">Polysaccharide deacetylase</fullName>
    </submittedName>
</protein>
<dbReference type="EMBL" id="CP002770">
    <property type="protein sequence ID" value="AEG16784.1"/>
    <property type="molecule type" value="Genomic_DNA"/>
</dbReference>
<dbReference type="Proteomes" id="UP000009229">
    <property type="component" value="Chromosome"/>
</dbReference>
<dbReference type="PROSITE" id="PS51677">
    <property type="entry name" value="NODB"/>
    <property type="match status" value="1"/>
</dbReference>
<dbReference type="KEGG" id="dku:Desku_3298"/>
<sequence>MSTRILTAIVTLPLLFLLVLGGTRYAADSLAQSLAPPLPPPEGGERGIPILMYHKVNPDPRTGGLGLRVPPQKFARQMEYLAGHGFHTVSLTDVVDHFQKGKPLPPRPVVITFDDGYLDNYTYAFPILKKYGFTATIFVVANTVGKTNVFDAKIQPVNKMAGWRELKEMADYGITIGAHTLDHPCLTQIPLEEARHQIKESKALLEAHLGRPVEVFCYPYGKYNHELARVVRESGYRAAVTTGQGLAGPGDDPFTLKRVRVKGSYDLQKFITELVKHYYSSRAHTNGRQVLFSGQTGKTPPRCGIISSR</sequence>
<dbReference type="RefSeq" id="WP_013824290.1">
    <property type="nucleotide sequence ID" value="NC_015573.1"/>
</dbReference>
<feature type="domain" description="NodB homology" evidence="3">
    <location>
        <begin position="107"/>
        <end position="309"/>
    </location>
</feature>
<evidence type="ECO:0000259" key="3">
    <source>
        <dbReference type="PROSITE" id="PS51677"/>
    </source>
</evidence>
<keyword evidence="5" id="KW-1185">Reference proteome</keyword>
<dbReference type="InterPro" id="IPR002509">
    <property type="entry name" value="NODB_dom"/>
</dbReference>
<evidence type="ECO:0000256" key="1">
    <source>
        <dbReference type="ARBA" id="ARBA00004613"/>
    </source>
</evidence>
<accession>A0AAU8PCT3</accession>
<dbReference type="GO" id="GO:0005576">
    <property type="term" value="C:extracellular region"/>
    <property type="evidence" value="ECO:0007669"/>
    <property type="project" value="UniProtKB-SubCell"/>
</dbReference>
<evidence type="ECO:0000313" key="4">
    <source>
        <dbReference type="EMBL" id="AEG16784.1"/>
    </source>
</evidence>
<dbReference type="InterPro" id="IPR051398">
    <property type="entry name" value="Polysacch_Deacetylase"/>
</dbReference>